<dbReference type="Proteomes" id="UP000677054">
    <property type="component" value="Unassembled WGS sequence"/>
</dbReference>
<feature type="region of interest" description="Disordered" evidence="8">
    <location>
        <begin position="173"/>
        <end position="203"/>
    </location>
</feature>
<dbReference type="PANTHER" id="PTHR13419">
    <property type="entry name" value="ZINC FINGER-CONTAINING"/>
    <property type="match status" value="1"/>
</dbReference>
<organism evidence="10">
    <name type="scientific">Darwinula stevensoni</name>
    <dbReference type="NCBI Taxonomy" id="69355"/>
    <lineage>
        <taxon>Eukaryota</taxon>
        <taxon>Metazoa</taxon>
        <taxon>Ecdysozoa</taxon>
        <taxon>Arthropoda</taxon>
        <taxon>Crustacea</taxon>
        <taxon>Oligostraca</taxon>
        <taxon>Ostracoda</taxon>
        <taxon>Podocopa</taxon>
        <taxon>Podocopida</taxon>
        <taxon>Darwinulocopina</taxon>
        <taxon>Darwinuloidea</taxon>
        <taxon>Darwinulidae</taxon>
        <taxon>Darwinula</taxon>
    </lineage>
</organism>
<gene>
    <name evidence="10" type="ORF">DSTB1V02_LOCUS3429</name>
</gene>
<dbReference type="OrthoDB" id="8777148at2759"/>
<keyword evidence="6" id="KW-0238">DNA-binding</keyword>
<dbReference type="EMBL" id="LR899959">
    <property type="protein sequence ID" value="CAD7243511.1"/>
    <property type="molecule type" value="Genomic_DNA"/>
</dbReference>
<evidence type="ECO:0000256" key="6">
    <source>
        <dbReference type="ARBA" id="ARBA00023125"/>
    </source>
</evidence>
<evidence type="ECO:0000313" key="11">
    <source>
        <dbReference type="Proteomes" id="UP000677054"/>
    </source>
</evidence>
<dbReference type="GO" id="GO:0008327">
    <property type="term" value="F:methyl-CpG binding"/>
    <property type="evidence" value="ECO:0007669"/>
    <property type="project" value="TreeGrafter"/>
</dbReference>
<protein>
    <recommendedName>
        <fullName evidence="9">CXXC-type domain-containing protein</fullName>
    </recommendedName>
</protein>
<feature type="domain" description="CXXC-type" evidence="9">
    <location>
        <begin position="416"/>
        <end position="456"/>
    </location>
</feature>
<keyword evidence="2" id="KW-0963">Cytoplasm</keyword>
<evidence type="ECO:0000256" key="8">
    <source>
        <dbReference type="SAM" id="MobiDB-lite"/>
    </source>
</evidence>
<evidence type="ECO:0000256" key="4">
    <source>
        <dbReference type="ARBA" id="ARBA00022771"/>
    </source>
</evidence>
<dbReference type="EMBL" id="CAJPEV010000442">
    <property type="protein sequence ID" value="CAG0885342.1"/>
    <property type="molecule type" value="Genomic_DNA"/>
</dbReference>
<accession>A0A7R8XA94</accession>
<feature type="region of interest" description="Disordered" evidence="8">
    <location>
        <begin position="396"/>
        <end position="416"/>
    </location>
</feature>
<comment type="subcellular location">
    <subcellularLocation>
        <location evidence="1">Cytoplasm</location>
    </subcellularLocation>
</comment>
<evidence type="ECO:0000256" key="5">
    <source>
        <dbReference type="ARBA" id="ARBA00022833"/>
    </source>
</evidence>
<dbReference type="InterPro" id="IPR040388">
    <property type="entry name" value="CXXC4/CXXC5"/>
</dbReference>
<dbReference type="GO" id="GO:0005737">
    <property type="term" value="C:cytoplasm"/>
    <property type="evidence" value="ECO:0007669"/>
    <property type="project" value="UniProtKB-SubCell"/>
</dbReference>
<evidence type="ECO:0000259" key="9">
    <source>
        <dbReference type="PROSITE" id="PS51058"/>
    </source>
</evidence>
<keyword evidence="11" id="KW-1185">Reference proteome</keyword>
<keyword evidence="3" id="KW-0479">Metal-binding</keyword>
<sequence>MAYEGSVAPSAGMSDGKPGGGAGDSTDPSSTTHLGPPDPSKELPPFSSFSEMEGLGSRLSHEGSSLPGFPDSLTDEGSVAPSAGMSDGKPGGGAGDSTDPSSTTHLGPPDPSKELPPFSSFSEMEGLGSRLSHEGSSLPGFPDSLTGRFVLDLNFPFSDLYSEGLSARLVHDGPSAQQQSITTPTSSTNSSPPPSSTNLVDSTNSAYRPWESKVSPDSEHKPWDTGGDGTFVTLEAPSTLALKLPSFQTQFQFSPPPSRTEVSSPFQQSYPMVAAPIQAREIPQIQQQFLDERQIHLFPPGQTQYAFDGMQTQRVSSTVMKTELEVVHQHHPPPLHHPPMELVPHLQPHPPPPPPPPRKRQKRNPKSVAAHLEHMIVGGLDPNDLCESVSQVPAVSSTAAHHPGLRGGDDAEGKPVKKKRKRCGECIGCQRKDNCGDCAPCRNAKSHQICKMRRCEKLTEKKQDRFRIRIRPTLLRIAKVANLRSR</sequence>
<feature type="region of interest" description="Disordered" evidence="8">
    <location>
        <begin position="1"/>
        <end position="140"/>
    </location>
</feature>
<name>A0A7R8XA94_9CRUS</name>
<dbReference type="PROSITE" id="PS51058">
    <property type="entry name" value="ZF_CXXC"/>
    <property type="match status" value="1"/>
</dbReference>
<proteinExistence type="predicted"/>
<dbReference type="AlphaFoldDB" id="A0A7R8XA94"/>
<dbReference type="PANTHER" id="PTHR13419:SF0">
    <property type="entry name" value="CXXC-TYPE DOMAIN-CONTAINING PROTEIN"/>
    <property type="match status" value="1"/>
</dbReference>
<feature type="compositionally biased region" description="Low complexity" evidence="8">
    <location>
        <begin position="174"/>
        <end position="190"/>
    </location>
</feature>
<evidence type="ECO:0000256" key="3">
    <source>
        <dbReference type="ARBA" id="ARBA00022723"/>
    </source>
</evidence>
<reference evidence="10" key="1">
    <citation type="submission" date="2020-11" db="EMBL/GenBank/DDBJ databases">
        <authorList>
            <person name="Tran Van P."/>
        </authorList>
    </citation>
    <scope>NUCLEOTIDE SEQUENCE</scope>
</reference>
<keyword evidence="5" id="KW-0862">Zinc</keyword>
<evidence type="ECO:0000256" key="7">
    <source>
        <dbReference type="PROSITE-ProRule" id="PRU00509"/>
    </source>
</evidence>
<dbReference type="Pfam" id="PF02008">
    <property type="entry name" value="zf-CXXC"/>
    <property type="match status" value="1"/>
</dbReference>
<dbReference type="GO" id="GO:0005634">
    <property type="term" value="C:nucleus"/>
    <property type="evidence" value="ECO:0007669"/>
    <property type="project" value="TreeGrafter"/>
</dbReference>
<keyword evidence="4 7" id="KW-0863">Zinc-finger</keyword>
<dbReference type="InterPro" id="IPR002857">
    <property type="entry name" value="Znf_CXXC"/>
</dbReference>
<feature type="compositionally biased region" description="Pro residues" evidence="8">
    <location>
        <begin position="347"/>
        <end position="356"/>
    </location>
</feature>
<feature type="region of interest" description="Disordered" evidence="8">
    <location>
        <begin position="328"/>
        <end position="368"/>
    </location>
</feature>
<evidence type="ECO:0000256" key="2">
    <source>
        <dbReference type="ARBA" id="ARBA00022490"/>
    </source>
</evidence>
<evidence type="ECO:0000256" key="1">
    <source>
        <dbReference type="ARBA" id="ARBA00004496"/>
    </source>
</evidence>
<evidence type="ECO:0000313" key="10">
    <source>
        <dbReference type="EMBL" id="CAD7243511.1"/>
    </source>
</evidence>
<dbReference type="GO" id="GO:0008270">
    <property type="term" value="F:zinc ion binding"/>
    <property type="evidence" value="ECO:0007669"/>
    <property type="project" value="UniProtKB-KW"/>
</dbReference>